<gene>
    <name evidence="2" type="ORF">SAMN05216267_10975</name>
</gene>
<keyword evidence="3" id="KW-1185">Reference proteome</keyword>
<dbReference type="InterPro" id="IPR020843">
    <property type="entry name" value="ER"/>
</dbReference>
<dbReference type="Pfam" id="PF08240">
    <property type="entry name" value="ADH_N"/>
    <property type="match status" value="1"/>
</dbReference>
<evidence type="ECO:0000313" key="2">
    <source>
        <dbReference type="EMBL" id="SEP08966.1"/>
    </source>
</evidence>
<protein>
    <submittedName>
        <fullName evidence="2">NADPH:quinone reductase</fullName>
    </submittedName>
</protein>
<dbReference type="CDD" id="cd05289">
    <property type="entry name" value="MDR_like_2"/>
    <property type="match status" value="1"/>
</dbReference>
<reference evidence="2 3" key="1">
    <citation type="submission" date="2016-10" db="EMBL/GenBank/DDBJ databases">
        <authorList>
            <person name="de Groot N.N."/>
        </authorList>
    </citation>
    <scope>NUCLEOTIDE SEQUENCE [LARGE SCALE GENOMIC DNA]</scope>
    <source>
        <strain evidence="2 3">CGMCC 4.2026</strain>
    </source>
</reference>
<dbReference type="STRING" id="310780.SAMN05216267_10975"/>
<dbReference type="SUPFAM" id="SSF51735">
    <property type="entry name" value="NAD(P)-binding Rossmann-fold domains"/>
    <property type="match status" value="1"/>
</dbReference>
<dbReference type="SMART" id="SM00829">
    <property type="entry name" value="PKS_ER"/>
    <property type="match status" value="1"/>
</dbReference>
<dbReference type="Pfam" id="PF13602">
    <property type="entry name" value="ADH_zinc_N_2"/>
    <property type="match status" value="1"/>
</dbReference>
<dbReference type="Gene3D" id="3.90.180.10">
    <property type="entry name" value="Medium-chain alcohol dehydrogenases, catalytic domain"/>
    <property type="match status" value="1"/>
</dbReference>
<accession>A0A1H8V0L3</accession>
<evidence type="ECO:0000259" key="1">
    <source>
        <dbReference type="SMART" id="SM00829"/>
    </source>
</evidence>
<dbReference type="SUPFAM" id="SSF50129">
    <property type="entry name" value="GroES-like"/>
    <property type="match status" value="1"/>
</dbReference>
<dbReference type="Gene3D" id="3.40.50.720">
    <property type="entry name" value="NAD(P)-binding Rossmann-like Domain"/>
    <property type="match status" value="1"/>
</dbReference>
<dbReference type="GO" id="GO:0016491">
    <property type="term" value="F:oxidoreductase activity"/>
    <property type="evidence" value="ECO:0007669"/>
    <property type="project" value="InterPro"/>
</dbReference>
<dbReference type="InterPro" id="IPR013154">
    <property type="entry name" value="ADH-like_N"/>
</dbReference>
<feature type="domain" description="Enoyl reductase (ER)" evidence="1">
    <location>
        <begin position="10"/>
        <end position="301"/>
    </location>
</feature>
<dbReference type="EMBL" id="FODD01000097">
    <property type="protein sequence ID" value="SEP08966.1"/>
    <property type="molecule type" value="Genomic_DNA"/>
</dbReference>
<evidence type="ECO:0000313" key="3">
    <source>
        <dbReference type="Proteomes" id="UP000181951"/>
    </source>
</evidence>
<dbReference type="RefSeq" id="WP_176735397.1">
    <property type="nucleotide sequence ID" value="NZ_FODD01000097.1"/>
</dbReference>
<dbReference type="Proteomes" id="UP000181951">
    <property type="component" value="Unassembled WGS sequence"/>
</dbReference>
<dbReference type="InterPro" id="IPR011032">
    <property type="entry name" value="GroES-like_sf"/>
</dbReference>
<proteinExistence type="predicted"/>
<dbReference type="AlphaFoldDB" id="A0A1H8V0L3"/>
<dbReference type="InterPro" id="IPR052585">
    <property type="entry name" value="Lipid_raft_assoc_Zn_ADH"/>
</dbReference>
<sequence>MKACGVSAVGADVTLLRLPEPPAPEAGQLLVEVDAAGVGPWDRLLNGTGWDVGLRTPAALGVEGAGRVVAVGPGVEHYSVGDRVLAHEAPLPGGSGFWAERVLITAAGAAPCPPELDAARAAALPVAGLTAYQALAELALTSGQRLLITNGGGATGALALQIAASRGIEVTVTASAAAVERLSALGAAAVVDYRDPGWAERVPGKFDAALVAAGGTAHEAMSLLRDNGRLISLTSDAPAGDRGIVSKDLYVRPDAAQLGHLAQAVVSGKLRQNVTVLPSSEGPTAFASVTAGQAGGRKIVLIWTRPEQGTARA</sequence>
<dbReference type="PANTHER" id="PTHR43482">
    <property type="entry name" value="PROTEIN AST1-RELATED"/>
    <property type="match status" value="1"/>
</dbReference>
<organism evidence="2 3">
    <name type="scientific">Actinacidiphila rubida</name>
    <dbReference type="NCBI Taxonomy" id="310780"/>
    <lineage>
        <taxon>Bacteria</taxon>
        <taxon>Bacillati</taxon>
        <taxon>Actinomycetota</taxon>
        <taxon>Actinomycetes</taxon>
        <taxon>Kitasatosporales</taxon>
        <taxon>Streptomycetaceae</taxon>
        <taxon>Actinacidiphila</taxon>
    </lineage>
</organism>
<name>A0A1H8V0L3_9ACTN</name>
<dbReference type="InterPro" id="IPR036291">
    <property type="entry name" value="NAD(P)-bd_dom_sf"/>
</dbReference>
<dbReference type="PANTHER" id="PTHR43482:SF1">
    <property type="entry name" value="PROTEIN AST1-RELATED"/>
    <property type="match status" value="1"/>
</dbReference>